<accession>A0A4Z2FWW1</accession>
<dbReference type="EMBL" id="SRLO01000828">
    <property type="protein sequence ID" value="TNN45729.1"/>
    <property type="molecule type" value="Genomic_DNA"/>
</dbReference>
<organism evidence="2 3">
    <name type="scientific">Liparis tanakae</name>
    <name type="common">Tanaka's snailfish</name>
    <dbReference type="NCBI Taxonomy" id="230148"/>
    <lineage>
        <taxon>Eukaryota</taxon>
        <taxon>Metazoa</taxon>
        <taxon>Chordata</taxon>
        <taxon>Craniata</taxon>
        <taxon>Vertebrata</taxon>
        <taxon>Euteleostomi</taxon>
        <taxon>Actinopterygii</taxon>
        <taxon>Neopterygii</taxon>
        <taxon>Teleostei</taxon>
        <taxon>Neoteleostei</taxon>
        <taxon>Acanthomorphata</taxon>
        <taxon>Eupercaria</taxon>
        <taxon>Perciformes</taxon>
        <taxon>Cottioidei</taxon>
        <taxon>Cottales</taxon>
        <taxon>Liparidae</taxon>
        <taxon>Liparis</taxon>
    </lineage>
</organism>
<reference evidence="2 3" key="1">
    <citation type="submission" date="2019-03" db="EMBL/GenBank/DDBJ databases">
        <title>First draft genome of Liparis tanakae, snailfish: a comprehensive survey of snailfish specific genes.</title>
        <authorList>
            <person name="Kim W."/>
            <person name="Song I."/>
            <person name="Jeong J.-H."/>
            <person name="Kim D."/>
            <person name="Kim S."/>
            <person name="Ryu S."/>
            <person name="Song J.Y."/>
            <person name="Lee S.K."/>
        </authorList>
    </citation>
    <scope>NUCLEOTIDE SEQUENCE [LARGE SCALE GENOMIC DNA]</scope>
    <source>
        <tissue evidence="2">Muscle</tissue>
    </source>
</reference>
<sequence length="79" mass="8191">MDHQCPAAACDANTHSRRESLRVLLALCSLQTESGPDMQDPHSPSSATADNAGASARELSPGGVSRVSCPPLGPPMQHL</sequence>
<proteinExistence type="predicted"/>
<protein>
    <submittedName>
        <fullName evidence="2">Uncharacterized protein</fullName>
    </submittedName>
</protein>
<name>A0A4Z2FWW1_9TELE</name>
<evidence type="ECO:0000313" key="3">
    <source>
        <dbReference type="Proteomes" id="UP000314294"/>
    </source>
</evidence>
<dbReference type="AlphaFoldDB" id="A0A4Z2FWW1"/>
<evidence type="ECO:0000313" key="2">
    <source>
        <dbReference type="EMBL" id="TNN45729.1"/>
    </source>
</evidence>
<evidence type="ECO:0000256" key="1">
    <source>
        <dbReference type="SAM" id="MobiDB-lite"/>
    </source>
</evidence>
<feature type="region of interest" description="Disordered" evidence="1">
    <location>
        <begin position="33"/>
        <end position="79"/>
    </location>
</feature>
<dbReference type="Proteomes" id="UP000314294">
    <property type="component" value="Unassembled WGS sequence"/>
</dbReference>
<gene>
    <name evidence="2" type="ORF">EYF80_044080</name>
</gene>
<keyword evidence="3" id="KW-1185">Reference proteome</keyword>
<comment type="caution">
    <text evidence="2">The sequence shown here is derived from an EMBL/GenBank/DDBJ whole genome shotgun (WGS) entry which is preliminary data.</text>
</comment>